<organism evidence="6 7">
    <name type="scientific">Nicrophorus vespilloides</name>
    <name type="common">Boreal carrion beetle</name>
    <dbReference type="NCBI Taxonomy" id="110193"/>
    <lineage>
        <taxon>Eukaryota</taxon>
        <taxon>Metazoa</taxon>
        <taxon>Ecdysozoa</taxon>
        <taxon>Arthropoda</taxon>
        <taxon>Hexapoda</taxon>
        <taxon>Insecta</taxon>
        <taxon>Pterygota</taxon>
        <taxon>Neoptera</taxon>
        <taxon>Endopterygota</taxon>
        <taxon>Coleoptera</taxon>
        <taxon>Polyphaga</taxon>
        <taxon>Staphyliniformia</taxon>
        <taxon>Silphidae</taxon>
        <taxon>Nicrophorinae</taxon>
        <taxon>Nicrophorus</taxon>
    </lineage>
</organism>
<dbReference type="CDD" id="cd16692">
    <property type="entry name" value="mRING-H2-C3H3C2_WDR59"/>
    <property type="match status" value="1"/>
</dbReference>
<dbReference type="InterPro" id="IPR036322">
    <property type="entry name" value="WD40_repeat_dom_sf"/>
</dbReference>
<dbReference type="SMART" id="SM00591">
    <property type="entry name" value="RWD"/>
    <property type="match status" value="1"/>
</dbReference>
<evidence type="ECO:0000313" key="7">
    <source>
        <dbReference type="RefSeq" id="XP_017785325.1"/>
    </source>
</evidence>
<dbReference type="Gene3D" id="3.10.110.10">
    <property type="entry name" value="Ubiquitin Conjugating Enzyme"/>
    <property type="match status" value="1"/>
</dbReference>
<reference evidence="7" key="1">
    <citation type="submission" date="2025-08" db="UniProtKB">
        <authorList>
            <consortium name="RefSeq"/>
        </authorList>
    </citation>
    <scope>IDENTIFICATION</scope>
    <source>
        <tissue evidence="7">Whole Larva</tissue>
    </source>
</reference>
<evidence type="ECO:0000259" key="5">
    <source>
        <dbReference type="PROSITE" id="PS50908"/>
    </source>
</evidence>
<dbReference type="InterPro" id="IPR001680">
    <property type="entry name" value="WD40_rpt"/>
</dbReference>
<dbReference type="SMART" id="SM00320">
    <property type="entry name" value="WD40"/>
    <property type="match status" value="4"/>
</dbReference>
<feature type="repeat" description="WD" evidence="4">
    <location>
        <begin position="103"/>
        <end position="145"/>
    </location>
</feature>
<keyword evidence="6" id="KW-1185">Reference proteome</keyword>
<dbReference type="PROSITE" id="PS50082">
    <property type="entry name" value="WD_REPEATS_2"/>
    <property type="match status" value="2"/>
</dbReference>
<dbReference type="InterPro" id="IPR039456">
    <property type="entry name" value="WDR59_mRING-H2-C3H3C2"/>
</dbReference>
<dbReference type="PROSITE" id="PS50908">
    <property type="entry name" value="RWD"/>
    <property type="match status" value="1"/>
</dbReference>
<dbReference type="InterPro" id="IPR006575">
    <property type="entry name" value="RWD_dom"/>
</dbReference>
<accession>A0ABM1NES5</accession>
<dbReference type="GeneID" id="108568635"/>
<sequence>MALRWNSEFYMAMEHRDLQANAMALNNTGTYVLLAGRRYIAIRNLDDNDVDNIKKFPRQSKYDVGAAEWNHTDYNSDLCVISSNQRLEVLTWRSGELTQTHSLRAHTRVITDLNWHRTDPHLLASSSVDTFIHLWDLRDSRRPTSSLSAIAEASQVRWNYVNPHILATAHDGDIKLWDNRKGTAPVLYLSAHLAKIHGLDWNPNIESQLATSSQDNTVKFFDINNPKKAEYVLNTNAPVWRARFTPFGNGLVTVVVPQLRRGENSLLLWNTANRATPVHTFVGHRDVVLEFEWRKQKGGDIDFQLVTWSKDQSLLVWRIEPFLQKLCGHEPDESKDLDSDDIFESVEIPNKLSQKSQALQQEFSLLNLQIPKMDVLKMDLVKRFCTVCAKTNNFLVLLQVSFPTAYPHGVPPTFQVLQDSSIDDSTSAKLLQTLTHIAQQRVLKNRTCLEPCLRHMVATLEQLASDLNDKRRYDSPYFEPPNLFGAYNEDAYIPFPRTSGAKFCSVSTLVCFGRPTVSRRFATKMDSSTPRALSALGSVFSSKRPSDTITISSFYYQTQRNRPKHINTAHNLFRPQVVLYDTSELFYVNKQLAGKYILDGDVGTLCKYNGNEAARVGRWDLVQAWTLAELVSGPQQAEEDMHCNPFGTQLMKFLIEHYASKTDIQMAAMLSCVFGKEHEHTNRKQSLKSLLSPGTQLIPGKRWLKGGSPYHTIPPADVVADGWVFPLLRSARSNSLDNLRIEDNSIVPLKVNTTTSLYEYYKQAYAEILHRWDLLYERVEILKYMCVPGEIHKGVEFLSDCQHCLEPSRNCRCAACKKLSLNCVVCHISVRGSSNCCLVCGHGGHTIHMQQWFSSYEMCPSGCGCRCLIETGTVLSP</sequence>
<evidence type="ECO:0000256" key="4">
    <source>
        <dbReference type="PROSITE-ProRule" id="PRU00221"/>
    </source>
</evidence>
<evidence type="ECO:0000256" key="3">
    <source>
        <dbReference type="ARBA" id="ARBA00038452"/>
    </source>
</evidence>
<dbReference type="InterPro" id="IPR016135">
    <property type="entry name" value="UBQ-conjugating_enzyme/RWD"/>
</dbReference>
<feature type="repeat" description="WD" evidence="4">
    <location>
        <begin position="189"/>
        <end position="231"/>
    </location>
</feature>
<comment type="similarity">
    <text evidence="3">Belongs to the WD repeat WDR59 family.</text>
</comment>
<dbReference type="RefSeq" id="XP_017785325.1">
    <property type="nucleotide sequence ID" value="XM_017929836.1"/>
</dbReference>
<dbReference type="PANTHER" id="PTHR46170:SF1">
    <property type="entry name" value="GATOR COMPLEX PROTEIN WDR59"/>
    <property type="match status" value="1"/>
</dbReference>
<gene>
    <name evidence="7" type="primary">LOC108568635</name>
</gene>
<name>A0ABM1NES5_NICVS</name>
<dbReference type="InterPro" id="IPR019775">
    <property type="entry name" value="WD40_repeat_CS"/>
</dbReference>
<dbReference type="Pfam" id="PF00400">
    <property type="entry name" value="WD40"/>
    <property type="match status" value="2"/>
</dbReference>
<evidence type="ECO:0000313" key="6">
    <source>
        <dbReference type="Proteomes" id="UP000695000"/>
    </source>
</evidence>
<keyword evidence="2" id="KW-0677">Repeat</keyword>
<dbReference type="SUPFAM" id="SSF50978">
    <property type="entry name" value="WD40 repeat-like"/>
    <property type="match status" value="1"/>
</dbReference>
<dbReference type="Gene3D" id="2.130.10.10">
    <property type="entry name" value="YVTN repeat-like/Quinoprotein amine dehydrogenase"/>
    <property type="match status" value="1"/>
</dbReference>
<dbReference type="InterPro" id="IPR049566">
    <property type="entry name" value="WDR59_RTC1-like_RING_Znf"/>
</dbReference>
<evidence type="ECO:0000256" key="1">
    <source>
        <dbReference type="ARBA" id="ARBA00022574"/>
    </source>
</evidence>
<keyword evidence="1 4" id="KW-0853">WD repeat</keyword>
<proteinExistence type="inferred from homology"/>
<dbReference type="InterPro" id="IPR015943">
    <property type="entry name" value="WD40/YVTN_repeat-like_dom_sf"/>
</dbReference>
<dbReference type="Proteomes" id="UP000695000">
    <property type="component" value="Unplaced"/>
</dbReference>
<dbReference type="PANTHER" id="PTHR46170">
    <property type="entry name" value="GATOR COMPLEX PROTEIN WDR59"/>
    <property type="match status" value="1"/>
</dbReference>
<dbReference type="PROSITE" id="PS50294">
    <property type="entry name" value="WD_REPEATS_REGION"/>
    <property type="match status" value="2"/>
</dbReference>
<feature type="domain" description="RWD" evidence="5">
    <location>
        <begin position="361"/>
        <end position="463"/>
    </location>
</feature>
<dbReference type="PROSITE" id="PS00678">
    <property type="entry name" value="WD_REPEATS_1"/>
    <property type="match status" value="1"/>
</dbReference>
<dbReference type="InterPro" id="IPR049567">
    <property type="entry name" value="WDR59-like"/>
</dbReference>
<dbReference type="Pfam" id="PF17120">
    <property type="entry name" value="zf-RING_16"/>
    <property type="match status" value="1"/>
</dbReference>
<protein>
    <submittedName>
        <fullName evidence="7">WD repeat-containing protein 59 isoform X1</fullName>
    </submittedName>
</protein>
<evidence type="ECO:0000256" key="2">
    <source>
        <dbReference type="ARBA" id="ARBA00022737"/>
    </source>
</evidence>